<reference evidence="3 4" key="1">
    <citation type="submission" date="2021-06" db="EMBL/GenBank/DDBJ databases">
        <authorList>
            <person name="Palmer J.M."/>
        </authorList>
    </citation>
    <scope>NUCLEOTIDE SEQUENCE [LARGE SCALE GENOMIC DNA]</scope>
    <source>
        <strain evidence="4">if_2019</strain>
        <tissue evidence="3">Muscle</tissue>
    </source>
</reference>
<name>A0ABV0SQ66_9TELE</name>
<keyword evidence="4" id="KW-1185">Reference proteome</keyword>
<feature type="compositionally biased region" description="Low complexity" evidence="1">
    <location>
        <begin position="111"/>
        <end position="123"/>
    </location>
</feature>
<keyword evidence="2" id="KW-0812">Transmembrane</keyword>
<dbReference type="Proteomes" id="UP001482620">
    <property type="component" value="Unassembled WGS sequence"/>
</dbReference>
<keyword evidence="2" id="KW-1133">Transmembrane helix</keyword>
<proteinExistence type="predicted"/>
<feature type="transmembrane region" description="Helical" evidence="2">
    <location>
        <begin position="142"/>
        <end position="163"/>
    </location>
</feature>
<protein>
    <recommendedName>
        <fullName evidence="5">Immunoglobulin V-set domain-containing protein</fullName>
    </recommendedName>
</protein>
<gene>
    <name evidence="3" type="ORF">ILYODFUR_029360</name>
</gene>
<evidence type="ECO:0000313" key="4">
    <source>
        <dbReference type="Proteomes" id="UP001482620"/>
    </source>
</evidence>
<accession>A0ABV0SQ66</accession>
<evidence type="ECO:0000256" key="2">
    <source>
        <dbReference type="SAM" id="Phobius"/>
    </source>
</evidence>
<feature type="region of interest" description="Disordered" evidence="1">
    <location>
        <begin position="101"/>
        <end position="131"/>
    </location>
</feature>
<comment type="caution">
    <text evidence="3">The sequence shown here is derived from an EMBL/GenBank/DDBJ whole genome shotgun (WGS) entry which is preliminary data.</text>
</comment>
<evidence type="ECO:0000256" key="1">
    <source>
        <dbReference type="SAM" id="MobiDB-lite"/>
    </source>
</evidence>
<keyword evidence="2" id="KW-0472">Membrane</keyword>
<evidence type="ECO:0008006" key="5">
    <source>
        <dbReference type="Google" id="ProtNLM"/>
    </source>
</evidence>
<organism evidence="3 4">
    <name type="scientific">Ilyodon furcidens</name>
    <name type="common">goldbreast splitfin</name>
    <dbReference type="NCBI Taxonomy" id="33524"/>
    <lineage>
        <taxon>Eukaryota</taxon>
        <taxon>Metazoa</taxon>
        <taxon>Chordata</taxon>
        <taxon>Craniata</taxon>
        <taxon>Vertebrata</taxon>
        <taxon>Euteleostomi</taxon>
        <taxon>Actinopterygii</taxon>
        <taxon>Neopterygii</taxon>
        <taxon>Teleostei</taxon>
        <taxon>Neoteleostei</taxon>
        <taxon>Acanthomorphata</taxon>
        <taxon>Ovalentaria</taxon>
        <taxon>Atherinomorphae</taxon>
        <taxon>Cyprinodontiformes</taxon>
        <taxon>Goodeidae</taxon>
        <taxon>Ilyodon</taxon>
    </lineage>
</organism>
<sequence>MIQSCLVKSLLRKAVNYVIRGFFIFVFQNEECLINITSSQPNVTVDLNIHFAATTDTGNYSCRTDPPDAISPLVYIQITGSHREPENVPTVSGQETAYAQEKLPGHQREGSQSTSSTLTTPSSQEFCSTDQHSSQAGLEGQMWYWMLLGKAAVLLFSLVSLAVKYKRG</sequence>
<dbReference type="EMBL" id="JAHRIQ010004165">
    <property type="protein sequence ID" value="MEQ2222724.1"/>
    <property type="molecule type" value="Genomic_DNA"/>
</dbReference>
<evidence type="ECO:0000313" key="3">
    <source>
        <dbReference type="EMBL" id="MEQ2222724.1"/>
    </source>
</evidence>